<evidence type="ECO:0000256" key="8">
    <source>
        <dbReference type="ARBA" id="ARBA00022806"/>
    </source>
</evidence>
<keyword evidence="5" id="KW-0698">rRNA processing</keyword>
<dbReference type="Pfam" id="PF00270">
    <property type="entry name" value="DEAD"/>
    <property type="match status" value="1"/>
</dbReference>
<feature type="region of interest" description="Disordered" evidence="13">
    <location>
        <begin position="35"/>
        <end position="154"/>
    </location>
</feature>
<keyword evidence="6 12" id="KW-0547">Nucleotide-binding</keyword>
<evidence type="ECO:0000256" key="6">
    <source>
        <dbReference type="ARBA" id="ARBA00022741"/>
    </source>
</evidence>
<feature type="compositionally biased region" description="Low complexity" evidence="13">
    <location>
        <begin position="73"/>
        <end position="105"/>
    </location>
</feature>
<dbReference type="CDD" id="cd00268">
    <property type="entry name" value="DEADc"/>
    <property type="match status" value="1"/>
</dbReference>
<reference evidence="16" key="2">
    <citation type="submission" date="2013-10" db="EMBL/GenBank/DDBJ databases">
        <authorList>
            <person name="Aslett M."/>
        </authorList>
    </citation>
    <scope>NUCLEOTIDE SEQUENCE</scope>
    <source>
        <strain evidence="16">Houghton</strain>
    </source>
</reference>
<dbReference type="Pfam" id="PF00271">
    <property type="entry name" value="Helicase_C"/>
    <property type="match status" value="1"/>
</dbReference>
<keyword evidence="8 12" id="KW-0347">Helicase</keyword>
<dbReference type="SMART" id="SM00487">
    <property type="entry name" value="DEXDc"/>
    <property type="match status" value="1"/>
</dbReference>
<keyword evidence="4" id="KW-0690">Ribosome biogenesis</keyword>
<evidence type="ECO:0000256" key="12">
    <source>
        <dbReference type="RuleBase" id="RU000492"/>
    </source>
</evidence>
<gene>
    <name evidence="16" type="ORF">EAH_00042040</name>
</gene>
<dbReference type="InterPro" id="IPR000629">
    <property type="entry name" value="RNA-helicase_DEAD-box_CS"/>
</dbReference>
<evidence type="ECO:0000259" key="14">
    <source>
        <dbReference type="PROSITE" id="PS51192"/>
    </source>
</evidence>
<evidence type="ECO:0000256" key="3">
    <source>
        <dbReference type="ARBA" id="ARBA00012552"/>
    </source>
</evidence>
<dbReference type="InterPro" id="IPR044742">
    <property type="entry name" value="DEAD/DEAH_RhlB"/>
</dbReference>
<comment type="similarity">
    <text evidence="2">Belongs to the DEAD box helicase family. DDX5/DBP2 subfamily.</text>
</comment>
<feature type="compositionally biased region" description="Low complexity" evidence="13">
    <location>
        <begin position="35"/>
        <end position="60"/>
    </location>
</feature>
<evidence type="ECO:0000256" key="7">
    <source>
        <dbReference type="ARBA" id="ARBA00022801"/>
    </source>
</evidence>
<feature type="compositionally biased region" description="Low complexity" evidence="13">
    <location>
        <begin position="302"/>
        <end position="325"/>
    </location>
</feature>
<dbReference type="PROSITE" id="PS51194">
    <property type="entry name" value="HELICASE_CTER"/>
    <property type="match status" value="1"/>
</dbReference>
<feature type="region of interest" description="Disordered" evidence="13">
    <location>
        <begin position="302"/>
        <end position="327"/>
    </location>
</feature>
<keyword evidence="9 12" id="KW-0067">ATP-binding</keyword>
<dbReference type="InterPro" id="IPR001650">
    <property type="entry name" value="Helicase_C-like"/>
</dbReference>
<dbReference type="GO" id="GO:0003724">
    <property type="term" value="F:RNA helicase activity"/>
    <property type="evidence" value="ECO:0007669"/>
    <property type="project" value="UniProtKB-EC"/>
</dbReference>
<dbReference type="InterPro" id="IPR011545">
    <property type="entry name" value="DEAD/DEAH_box_helicase_dom"/>
</dbReference>
<accession>U6GGB5</accession>
<dbReference type="GeneID" id="25272274"/>
<dbReference type="RefSeq" id="XP_013250572.1">
    <property type="nucleotide sequence ID" value="XM_013395118.1"/>
</dbReference>
<evidence type="ECO:0000256" key="4">
    <source>
        <dbReference type="ARBA" id="ARBA00022517"/>
    </source>
</evidence>
<feature type="compositionally biased region" description="Low complexity" evidence="13">
    <location>
        <begin position="132"/>
        <end position="150"/>
    </location>
</feature>
<comment type="subcellular location">
    <subcellularLocation>
        <location evidence="1">Nucleus</location>
        <location evidence="1">Nucleolus</location>
    </subcellularLocation>
</comment>
<evidence type="ECO:0000256" key="1">
    <source>
        <dbReference type="ARBA" id="ARBA00004604"/>
    </source>
</evidence>
<dbReference type="OMA" id="QIHSECQ"/>
<dbReference type="SUPFAM" id="SSF52540">
    <property type="entry name" value="P-loop containing nucleoside triphosphate hydrolases"/>
    <property type="match status" value="2"/>
</dbReference>
<keyword evidence="7 12" id="KW-0378">Hydrolase</keyword>
<dbReference type="PANTHER" id="PTHR47958">
    <property type="entry name" value="ATP-DEPENDENT RNA HELICASE DBP3"/>
    <property type="match status" value="1"/>
</dbReference>
<evidence type="ECO:0000313" key="17">
    <source>
        <dbReference type="Proteomes" id="UP000018050"/>
    </source>
</evidence>
<evidence type="ECO:0000256" key="11">
    <source>
        <dbReference type="ARBA" id="ARBA00037449"/>
    </source>
</evidence>
<evidence type="ECO:0000259" key="15">
    <source>
        <dbReference type="PROSITE" id="PS51194"/>
    </source>
</evidence>
<dbReference type="VEuPathDB" id="ToxoDB:EAH_00042040"/>
<evidence type="ECO:0000256" key="13">
    <source>
        <dbReference type="SAM" id="MobiDB-lite"/>
    </source>
</evidence>
<dbReference type="Gene3D" id="3.40.50.300">
    <property type="entry name" value="P-loop containing nucleotide triphosphate hydrolases"/>
    <property type="match status" value="2"/>
</dbReference>
<sequence length="568" mass="59572">MPCGSLLGPGPSLVRLRPAAAAAAAAAAKLAATPSRRLLSSSSAAAAAAATAEAARAQPSPRGPRGSTEGKFQQQQQHQQQQQDWQQQQQLQRQLQQQAQQQQQQGYDAFLPADDPWYGSPSEPLSPPPPQQQQQQQQQQWRPSAATAAAGGAGASLRPVNWSQMNLPPIHPVAAPAAAAAATAAAAAAGGGSTTSGEGGAAAATAASAAAAAAPDSLERLGIKLEGREPLPALLPCIAAANLSPLLQQALRDLSFTSLFPVQQIGWPCCFSGRDLIAIAQTGSGKTIGFLIPAIMHLLKQQQQQQQQQQNGGSSSSSSSSSSSGTAPTVLILGPTRELVLQIHSECQRILKATATAAAAAAAAATGTAAAPTAKPAGAALARSVAVYGGASRQQQILLLRAGCDIAVCTPGRLLDLLDASAADLSNVSFVVLDEADRMMDMGFEPQIRKVLSQIRPDRQLVLWSATWPNEVQALARDFCREDFIKVQIGGGDLRANPNIKQVVEVIPSRSLHTRCLELLQQQQQQQQKSIVFCQTKRLTEQLARELRYGGIKAAALHGDKTQKERAR</sequence>
<dbReference type="PROSITE" id="PS00039">
    <property type="entry name" value="DEAD_ATP_HELICASE"/>
    <property type="match status" value="1"/>
</dbReference>
<reference evidence="16" key="1">
    <citation type="submission" date="2013-10" db="EMBL/GenBank/DDBJ databases">
        <title>Genomic analysis of the causative agents of coccidiosis in chickens.</title>
        <authorList>
            <person name="Reid A.J."/>
            <person name="Blake D."/>
            <person name="Billington K."/>
            <person name="Browne H."/>
            <person name="Dunn M."/>
            <person name="Hung S."/>
            <person name="Kawahara F."/>
            <person name="Miranda-Saavedra D."/>
            <person name="Mourier T."/>
            <person name="Nagra H."/>
            <person name="Otto T.D."/>
            <person name="Rawlings N."/>
            <person name="Sanchez A."/>
            <person name="Sanders M."/>
            <person name="Subramaniam C."/>
            <person name="Tay Y."/>
            <person name="Dear P."/>
            <person name="Doerig C."/>
            <person name="Gruber A."/>
            <person name="Parkinson J."/>
            <person name="Shirley M."/>
            <person name="Wan K.L."/>
            <person name="Berriman M."/>
            <person name="Tomley F."/>
            <person name="Pain A."/>
        </authorList>
    </citation>
    <scope>NUCLEOTIDE SEQUENCE</scope>
    <source>
        <strain evidence="16">Houghton</strain>
    </source>
</reference>
<name>U6GGB5_EIMAC</name>
<evidence type="ECO:0000256" key="10">
    <source>
        <dbReference type="ARBA" id="ARBA00023242"/>
    </source>
</evidence>
<keyword evidence="17" id="KW-1185">Reference proteome</keyword>
<organism evidence="16 17">
    <name type="scientific">Eimeria acervulina</name>
    <name type="common">Coccidian parasite</name>
    <dbReference type="NCBI Taxonomy" id="5801"/>
    <lineage>
        <taxon>Eukaryota</taxon>
        <taxon>Sar</taxon>
        <taxon>Alveolata</taxon>
        <taxon>Apicomplexa</taxon>
        <taxon>Conoidasida</taxon>
        <taxon>Coccidia</taxon>
        <taxon>Eucoccidiorida</taxon>
        <taxon>Eimeriorina</taxon>
        <taxon>Eimeriidae</taxon>
        <taxon>Eimeria</taxon>
    </lineage>
</organism>
<dbReference type="PROSITE" id="PS51192">
    <property type="entry name" value="HELICASE_ATP_BIND_1"/>
    <property type="match status" value="1"/>
</dbReference>
<dbReference type="GO" id="GO:0003676">
    <property type="term" value="F:nucleic acid binding"/>
    <property type="evidence" value="ECO:0007669"/>
    <property type="project" value="InterPro"/>
</dbReference>
<evidence type="ECO:0000256" key="9">
    <source>
        <dbReference type="ARBA" id="ARBA00022840"/>
    </source>
</evidence>
<dbReference type="EMBL" id="HG671000">
    <property type="protein sequence ID" value="CDI79296.1"/>
    <property type="molecule type" value="Genomic_DNA"/>
</dbReference>
<dbReference type="GO" id="GO:0016787">
    <property type="term" value="F:hydrolase activity"/>
    <property type="evidence" value="ECO:0007669"/>
    <property type="project" value="UniProtKB-KW"/>
</dbReference>
<feature type="domain" description="Helicase ATP-binding" evidence="14">
    <location>
        <begin position="267"/>
        <end position="486"/>
    </location>
</feature>
<evidence type="ECO:0000256" key="5">
    <source>
        <dbReference type="ARBA" id="ARBA00022552"/>
    </source>
</evidence>
<dbReference type="GO" id="GO:0005524">
    <property type="term" value="F:ATP binding"/>
    <property type="evidence" value="ECO:0007669"/>
    <property type="project" value="UniProtKB-KW"/>
</dbReference>
<comment type="function">
    <text evidence="11">ATP-dependent RNA helicase required for 60S ribosomal subunit synthesis. Involved in efficient pre-rRNA processing, predominantly at site A3, which is necessary for the normal formation of 25S and 5.8S rRNAs.</text>
</comment>
<keyword evidence="10" id="KW-0539">Nucleus</keyword>
<dbReference type="OrthoDB" id="348756at2759"/>
<proteinExistence type="inferred from homology"/>
<dbReference type="EC" id="3.6.4.13" evidence="3"/>
<dbReference type="InterPro" id="IPR014001">
    <property type="entry name" value="Helicase_ATP-bd"/>
</dbReference>
<feature type="domain" description="Helicase C-terminal" evidence="15">
    <location>
        <begin position="499"/>
        <end position="568"/>
    </location>
</feature>
<evidence type="ECO:0000256" key="2">
    <source>
        <dbReference type="ARBA" id="ARBA00009334"/>
    </source>
</evidence>
<dbReference type="InterPro" id="IPR027417">
    <property type="entry name" value="P-loop_NTPase"/>
</dbReference>
<dbReference type="Proteomes" id="UP000018050">
    <property type="component" value="Unassembled WGS sequence"/>
</dbReference>
<evidence type="ECO:0000313" key="16">
    <source>
        <dbReference type="EMBL" id="CDI79296.1"/>
    </source>
</evidence>
<dbReference type="AlphaFoldDB" id="U6GGB5"/>
<protein>
    <recommendedName>
        <fullName evidence="3">RNA helicase</fullName>
        <ecNumber evidence="3">3.6.4.13</ecNumber>
    </recommendedName>
</protein>